<dbReference type="EMBL" id="LR796341">
    <property type="protein sequence ID" value="CAB4138020.1"/>
    <property type="molecule type" value="Genomic_DNA"/>
</dbReference>
<proteinExistence type="predicted"/>
<organism evidence="1">
    <name type="scientific">uncultured Caudovirales phage</name>
    <dbReference type="NCBI Taxonomy" id="2100421"/>
    <lineage>
        <taxon>Viruses</taxon>
        <taxon>Duplodnaviria</taxon>
        <taxon>Heunggongvirae</taxon>
        <taxon>Uroviricota</taxon>
        <taxon>Caudoviricetes</taxon>
        <taxon>Peduoviridae</taxon>
        <taxon>Maltschvirus</taxon>
        <taxon>Maltschvirus maltsch</taxon>
    </lineage>
</organism>
<protein>
    <submittedName>
        <fullName evidence="1">Uncharacterized protein</fullName>
    </submittedName>
</protein>
<reference evidence="1" key="1">
    <citation type="submission" date="2020-04" db="EMBL/GenBank/DDBJ databases">
        <authorList>
            <person name="Chiriac C."/>
            <person name="Salcher M."/>
            <person name="Ghai R."/>
            <person name="Kavagutti S V."/>
        </authorList>
    </citation>
    <scope>NUCLEOTIDE SEQUENCE</scope>
</reference>
<evidence type="ECO:0000313" key="1">
    <source>
        <dbReference type="EMBL" id="CAB4138020.1"/>
    </source>
</evidence>
<gene>
    <name evidence="1" type="ORF">UFOVP328_213</name>
</gene>
<accession>A0A6J5LZ38</accession>
<name>A0A6J5LZ38_9CAUD</name>
<sequence>MIIAFYPGGCGNRYLQYLLGNEWATHRRSYDNAAFQLFEHRYLLSSVPPAVQEHTLTHSVNSQQIGGAFPDQPIVFIKTDLQKSLRREWMLHGHQRFMTKKAKADRSRIEHYNAIKDTTWPEVDTPEMLDHLPPHILKEVTDNYVQTISSTGVISDMITEYSDKIESAYENIQWHLDYYKTYPKDFSKATAVIDVESSDIEFAQIVRNELELYSSEVFDNVWKKIHEQ</sequence>